<protein>
    <submittedName>
        <fullName evidence="2">Uncharacterized protein</fullName>
    </submittedName>
</protein>
<keyword evidence="3" id="KW-1185">Reference proteome</keyword>
<reference evidence="2" key="1">
    <citation type="journal article" date="2023" name="Science">
        <title>Genome structures resolve the early diversification of teleost fishes.</title>
        <authorList>
            <person name="Parey E."/>
            <person name="Louis A."/>
            <person name="Montfort J."/>
            <person name="Bouchez O."/>
            <person name="Roques C."/>
            <person name="Iampietro C."/>
            <person name="Lluch J."/>
            <person name="Castinel A."/>
            <person name="Donnadieu C."/>
            <person name="Desvignes T."/>
            <person name="Floi Bucao C."/>
            <person name="Jouanno E."/>
            <person name="Wen M."/>
            <person name="Mejri S."/>
            <person name="Dirks R."/>
            <person name="Jansen H."/>
            <person name="Henkel C."/>
            <person name="Chen W.J."/>
            <person name="Zahm M."/>
            <person name="Cabau C."/>
            <person name="Klopp C."/>
            <person name="Thompson A.W."/>
            <person name="Robinson-Rechavi M."/>
            <person name="Braasch I."/>
            <person name="Lecointre G."/>
            <person name="Bobe J."/>
            <person name="Postlethwait J.H."/>
            <person name="Berthelot C."/>
            <person name="Roest Crollius H."/>
            <person name="Guiguen Y."/>
        </authorList>
    </citation>
    <scope>NUCLEOTIDE SEQUENCE</scope>
    <source>
        <strain evidence="2">NC1722</strain>
    </source>
</reference>
<evidence type="ECO:0000313" key="3">
    <source>
        <dbReference type="Proteomes" id="UP001221898"/>
    </source>
</evidence>
<dbReference type="AlphaFoldDB" id="A0AAD7WEY9"/>
<evidence type="ECO:0000313" key="2">
    <source>
        <dbReference type="EMBL" id="KAJ8394125.1"/>
    </source>
</evidence>
<organism evidence="2 3">
    <name type="scientific">Aldrovandia affinis</name>
    <dbReference type="NCBI Taxonomy" id="143900"/>
    <lineage>
        <taxon>Eukaryota</taxon>
        <taxon>Metazoa</taxon>
        <taxon>Chordata</taxon>
        <taxon>Craniata</taxon>
        <taxon>Vertebrata</taxon>
        <taxon>Euteleostomi</taxon>
        <taxon>Actinopterygii</taxon>
        <taxon>Neopterygii</taxon>
        <taxon>Teleostei</taxon>
        <taxon>Notacanthiformes</taxon>
        <taxon>Halosauridae</taxon>
        <taxon>Aldrovandia</taxon>
    </lineage>
</organism>
<feature type="compositionally biased region" description="Basic and acidic residues" evidence="1">
    <location>
        <begin position="48"/>
        <end position="76"/>
    </location>
</feature>
<evidence type="ECO:0000256" key="1">
    <source>
        <dbReference type="SAM" id="MobiDB-lite"/>
    </source>
</evidence>
<name>A0AAD7WEY9_9TELE</name>
<gene>
    <name evidence="2" type="ORF">AAFF_G00049300</name>
</gene>
<feature type="region of interest" description="Disordered" evidence="1">
    <location>
        <begin position="1"/>
        <end position="76"/>
    </location>
</feature>
<sequence length="76" mass="8488">MLNKRRGIPTGHFNRGRCRRGSVSENLSPPLIRKRVDSLPGHSGADTRVSEDPRGTGYAERPEFPPRPDRIPDLAL</sequence>
<comment type="caution">
    <text evidence="2">The sequence shown here is derived from an EMBL/GenBank/DDBJ whole genome shotgun (WGS) entry which is preliminary data.</text>
</comment>
<dbReference type="EMBL" id="JAINUG010000129">
    <property type="protein sequence ID" value="KAJ8394125.1"/>
    <property type="molecule type" value="Genomic_DNA"/>
</dbReference>
<accession>A0AAD7WEY9</accession>
<dbReference type="Proteomes" id="UP001221898">
    <property type="component" value="Unassembled WGS sequence"/>
</dbReference>
<proteinExistence type="predicted"/>